<evidence type="ECO:0000256" key="4">
    <source>
        <dbReference type="PROSITE-ProRule" id="PRU00433"/>
    </source>
</evidence>
<evidence type="ECO:0000256" key="6">
    <source>
        <dbReference type="SAM" id="SignalP"/>
    </source>
</evidence>
<feature type="compositionally biased region" description="Low complexity" evidence="5">
    <location>
        <begin position="36"/>
        <end position="48"/>
    </location>
</feature>
<dbReference type="Pfam" id="PF00034">
    <property type="entry name" value="Cytochrom_C"/>
    <property type="match status" value="1"/>
</dbReference>
<evidence type="ECO:0000256" key="2">
    <source>
        <dbReference type="ARBA" id="ARBA00022723"/>
    </source>
</evidence>
<gene>
    <name evidence="8" type="ORF">WJU16_08045</name>
</gene>
<evidence type="ECO:0000259" key="7">
    <source>
        <dbReference type="PROSITE" id="PS51007"/>
    </source>
</evidence>
<keyword evidence="3 4" id="KW-0408">Iron</keyword>
<proteinExistence type="predicted"/>
<dbReference type="PROSITE" id="PS51257">
    <property type="entry name" value="PROKAR_LIPOPROTEIN"/>
    <property type="match status" value="1"/>
</dbReference>
<feature type="signal peptide" evidence="6">
    <location>
        <begin position="1"/>
        <end position="19"/>
    </location>
</feature>
<keyword evidence="1 4" id="KW-0349">Heme</keyword>
<feature type="domain" description="Cytochrome c" evidence="7">
    <location>
        <begin position="69"/>
        <end position="159"/>
    </location>
</feature>
<keyword evidence="9" id="KW-1185">Reference proteome</keyword>
<dbReference type="PROSITE" id="PS51007">
    <property type="entry name" value="CYTC"/>
    <property type="match status" value="1"/>
</dbReference>
<evidence type="ECO:0000313" key="8">
    <source>
        <dbReference type="EMBL" id="WZN42984.1"/>
    </source>
</evidence>
<organism evidence="8 9">
    <name type="scientific">Chitinophaga pollutisoli</name>
    <dbReference type="NCBI Taxonomy" id="3133966"/>
    <lineage>
        <taxon>Bacteria</taxon>
        <taxon>Pseudomonadati</taxon>
        <taxon>Bacteroidota</taxon>
        <taxon>Chitinophagia</taxon>
        <taxon>Chitinophagales</taxon>
        <taxon>Chitinophagaceae</taxon>
        <taxon>Chitinophaga</taxon>
    </lineage>
</organism>
<keyword evidence="2 4" id="KW-0479">Metal-binding</keyword>
<dbReference type="EMBL" id="CP149822">
    <property type="protein sequence ID" value="WZN42984.1"/>
    <property type="molecule type" value="Genomic_DNA"/>
</dbReference>
<evidence type="ECO:0000256" key="3">
    <source>
        <dbReference type="ARBA" id="ARBA00023004"/>
    </source>
</evidence>
<evidence type="ECO:0000256" key="1">
    <source>
        <dbReference type="ARBA" id="ARBA00022617"/>
    </source>
</evidence>
<sequence length="162" mass="17601">MKQLRYLFVFSLAIAIAAAGCGGGGQEKSGEKAPESEAPAAGNSAAASTDPKGIGKFKDVQLTHPLDEAMVKKGQEVAEVKCTSCHKLTEEKLVGPGWKGVTDRRTPEWIMNFVTNVDEMLDKDPEAQAMLEVCMVRMPNQNLSDDDARAVLEYMRKIDGKN</sequence>
<dbReference type="SUPFAM" id="SSF46626">
    <property type="entry name" value="Cytochrome c"/>
    <property type="match status" value="1"/>
</dbReference>
<evidence type="ECO:0000313" key="9">
    <source>
        <dbReference type="Proteomes" id="UP001485459"/>
    </source>
</evidence>
<dbReference type="InterPro" id="IPR009056">
    <property type="entry name" value="Cyt_c-like_dom"/>
</dbReference>
<reference evidence="9" key="1">
    <citation type="submission" date="2024-03" db="EMBL/GenBank/DDBJ databases">
        <title>Chitinophaga horti sp. nov., isolated from garden soil.</title>
        <authorList>
            <person name="Lee D.S."/>
            <person name="Han D.M."/>
            <person name="Baek J.H."/>
            <person name="Choi D.G."/>
            <person name="Jeon J.H."/>
            <person name="Jeon C.O."/>
        </authorList>
    </citation>
    <scope>NUCLEOTIDE SEQUENCE [LARGE SCALE GENOMIC DNA]</scope>
    <source>
        <strain evidence="9">GPA1</strain>
    </source>
</reference>
<dbReference type="Gene3D" id="1.10.760.10">
    <property type="entry name" value="Cytochrome c-like domain"/>
    <property type="match status" value="1"/>
</dbReference>
<accession>A0ABZ2YT56</accession>
<keyword evidence="6" id="KW-0732">Signal</keyword>
<name>A0ABZ2YT56_9BACT</name>
<dbReference type="RefSeq" id="WP_341837807.1">
    <property type="nucleotide sequence ID" value="NZ_CP149822.1"/>
</dbReference>
<dbReference type="InterPro" id="IPR036909">
    <property type="entry name" value="Cyt_c-like_dom_sf"/>
</dbReference>
<evidence type="ECO:0000256" key="5">
    <source>
        <dbReference type="SAM" id="MobiDB-lite"/>
    </source>
</evidence>
<feature type="chain" id="PRO_5047471981" evidence="6">
    <location>
        <begin position="20"/>
        <end position="162"/>
    </location>
</feature>
<dbReference type="Proteomes" id="UP001485459">
    <property type="component" value="Chromosome"/>
</dbReference>
<feature type="region of interest" description="Disordered" evidence="5">
    <location>
        <begin position="24"/>
        <end position="54"/>
    </location>
</feature>
<protein>
    <submittedName>
        <fullName evidence="8">Cytochrome c</fullName>
    </submittedName>
</protein>